<protein>
    <recommendedName>
        <fullName evidence="3">tRNA-splicing endonuclease subunit Sen15 domain-containing protein</fullName>
    </recommendedName>
</protein>
<proteinExistence type="inferred from homology"/>
<dbReference type="GO" id="GO:0005634">
    <property type="term" value="C:nucleus"/>
    <property type="evidence" value="ECO:0007669"/>
    <property type="project" value="UniProtKB-ARBA"/>
</dbReference>
<dbReference type="PANTHER" id="PTHR28582">
    <property type="entry name" value="TRNA-SPLICING ENDONUCLEASE SUBUNIT SEN15"/>
    <property type="match status" value="1"/>
</dbReference>
<sequence length="128" mass="14600">MSALLTSQYNNVQTLALQFPETSALILQVYQDLALNKQWKTIQPISIPDLQTCVLHCREPGSDWLVIVPIRHDQELSLNKITQTFGILENTQLAENIPFKKLTFGIVARDSTVLYYHISKDLVPPKEH</sequence>
<dbReference type="OrthoDB" id="10002170at2759"/>
<dbReference type="AlphaFoldDB" id="A0A163LT24"/>
<feature type="domain" description="tRNA-splicing endonuclease subunit Sen15" evidence="3">
    <location>
        <begin position="28"/>
        <end position="127"/>
    </location>
</feature>
<evidence type="ECO:0000259" key="3">
    <source>
        <dbReference type="Pfam" id="PF09631"/>
    </source>
</evidence>
<dbReference type="Gene3D" id="3.40.1350.10">
    <property type="match status" value="1"/>
</dbReference>
<dbReference type="InterPro" id="IPR018593">
    <property type="entry name" value="tRNA-endonuc_su_Sen15"/>
</dbReference>
<accession>A0A163LT24</accession>
<gene>
    <name evidence="4" type="primary">ABSGL_01734.1 scaffold 2091</name>
</gene>
<dbReference type="STRING" id="4829.A0A163LT24"/>
<evidence type="ECO:0000256" key="2">
    <source>
        <dbReference type="ARBA" id="ARBA00022694"/>
    </source>
</evidence>
<dbReference type="OMA" id="PVYVVPC"/>
<dbReference type="SUPFAM" id="SSF53032">
    <property type="entry name" value="tRNA-intron endonuclease catalytic domain-like"/>
    <property type="match status" value="1"/>
</dbReference>
<dbReference type="PANTHER" id="PTHR28582:SF1">
    <property type="entry name" value="TRNA-SPLICING ENDONUCLEASE SUBUNIT SEN15"/>
    <property type="match status" value="1"/>
</dbReference>
<reference evidence="4" key="1">
    <citation type="submission" date="2016-04" db="EMBL/GenBank/DDBJ databases">
        <authorList>
            <person name="Evans L.H."/>
            <person name="Alamgir A."/>
            <person name="Owens N."/>
            <person name="Weber N.D."/>
            <person name="Virtaneva K."/>
            <person name="Barbian K."/>
            <person name="Babar A."/>
            <person name="Rosenke K."/>
        </authorList>
    </citation>
    <scope>NUCLEOTIDE SEQUENCE [LARGE SCALE GENOMIC DNA]</scope>
    <source>
        <strain evidence="4">CBS 101.48</strain>
    </source>
</reference>
<evidence type="ECO:0000313" key="5">
    <source>
        <dbReference type="Proteomes" id="UP000078561"/>
    </source>
</evidence>
<dbReference type="EMBL" id="LT550921">
    <property type="protein sequence ID" value="SAL96338.1"/>
    <property type="molecule type" value="Genomic_DNA"/>
</dbReference>
<organism evidence="4">
    <name type="scientific">Absidia glauca</name>
    <name type="common">Pin mould</name>
    <dbReference type="NCBI Taxonomy" id="4829"/>
    <lineage>
        <taxon>Eukaryota</taxon>
        <taxon>Fungi</taxon>
        <taxon>Fungi incertae sedis</taxon>
        <taxon>Mucoromycota</taxon>
        <taxon>Mucoromycotina</taxon>
        <taxon>Mucoromycetes</taxon>
        <taxon>Mucorales</taxon>
        <taxon>Cunninghamellaceae</taxon>
        <taxon>Absidia</taxon>
    </lineage>
</organism>
<dbReference type="InParanoid" id="A0A163LT24"/>
<dbReference type="Pfam" id="PF09631">
    <property type="entry name" value="Sen15"/>
    <property type="match status" value="1"/>
</dbReference>
<keyword evidence="2" id="KW-0819">tRNA processing</keyword>
<keyword evidence="5" id="KW-1185">Reference proteome</keyword>
<comment type="similarity">
    <text evidence="1">Belongs to the SEN15 family.</text>
</comment>
<dbReference type="GO" id="GO:0006388">
    <property type="term" value="P:tRNA splicing, via endonucleolytic cleavage and ligation"/>
    <property type="evidence" value="ECO:0007669"/>
    <property type="project" value="InterPro"/>
</dbReference>
<evidence type="ECO:0000313" key="4">
    <source>
        <dbReference type="EMBL" id="SAL96338.1"/>
    </source>
</evidence>
<name>A0A163LT24_ABSGL</name>
<dbReference type="GO" id="GO:0003676">
    <property type="term" value="F:nucleic acid binding"/>
    <property type="evidence" value="ECO:0007669"/>
    <property type="project" value="InterPro"/>
</dbReference>
<dbReference type="Proteomes" id="UP000078561">
    <property type="component" value="Unassembled WGS sequence"/>
</dbReference>
<dbReference type="InterPro" id="IPR011856">
    <property type="entry name" value="tRNA_endonuc-like_dom_sf"/>
</dbReference>
<evidence type="ECO:0000256" key="1">
    <source>
        <dbReference type="ARBA" id="ARBA00006091"/>
    </source>
</evidence>
<dbReference type="InterPro" id="IPR036167">
    <property type="entry name" value="tRNA_intron_Endo_cat-like_sf"/>
</dbReference>